<organism evidence="6 7">
    <name type="scientific">[Candida] anglica</name>
    <dbReference type="NCBI Taxonomy" id="148631"/>
    <lineage>
        <taxon>Eukaryota</taxon>
        <taxon>Fungi</taxon>
        <taxon>Dikarya</taxon>
        <taxon>Ascomycota</taxon>
        <taxon>Saccharomycotina</taxon>
        <taxon>Pichiomycetes</taxon>
        <taxon>Debaryomycetaceae</taxon>
        <taxon>Kurtzmaniella</taxon>
    </lineage>
</organism>
<dbReference type="SUPFAM" id="SSF48371">
    <property type="entry name" value="ARM repeat"/>
    <property type="match status" value="1"/>
</dbReference>
<evidence type="ECO:0000259" key="5">
    <source>
        <dbReference type="Pfam" id="PF08609"/>
    </source>
</evidence>
<proteinExistence type="inferred from homology"/>
<evidence type="ECO:0000313" key="7">
    <source>
        <dbReference type="Proteomes" id="UP001497600"/>
    </source>
</evidence>
<dbReference type="Proteomes" id="UP001497600">
    <property type="component" value="Chromosome H"/>
</dbReference>
<dbReference type="PANTHER" id="PTHR19316">
    <property type="entry name" value="PROTEIN FOLDING REGULATOR"/>
    <property type="match status" value="1"/>
</dbReference>
<comment type="similarity">
    <text evidence="1">Belongs to the FES1 family.</text>
</comment>
<dbReference type="Gene3D" id="1.25.10.10">
    <property type="entry name" value="Leucine-rich Repeat Variant"/>
    <property type="match status" value="1"/>
</dbReference>
<evidence type="ECO:0000256" key="1">
    <source>
        <dbReference type="ARBA" id="ARBA00011045"/>
    </source>
</evidence>
<dbReference type="Pfam" id="PF08609">
    <property type="entry name" value="Fes1"/>
    <property type="match status" value="1"/>
</dbReference>
<keyword evidence="4" id="KW-0677">Repeat</keyword>
<evidence type="ECO:0000256" key="2">
    <source>
        <dbReference type="ARBA" id="ARBA00015214"/>
    </source>
</evidence>
<reference evidence="6 7" key="1">
    <citation type="submission" date="2024-01" db="EMBL/GenBank/DDBJ databases">
        <authorList>
            <consortium name="Genoscope - CEA"/>
            <person name="William W."/>
        </authorList>
    </citation>
    <scope>NUCLEOTIDE SEQUENCE [LARGE SCALE GENOMIC DNA]</scope>
    <source>
        <strain evidence="6 7">29B2s-10</strain>
    </source>
</reference>
<evidence type="ECO:0000256" key="3">
    <source>
        <dbReference type="ARBA" id="ARBA00020719"/>
    </source>
</evidence>
<name>A0ABP0EJV5_9ASCO</name>
<evidence type="ECO:0000256" key="4">
    <source>
        <dbReference type="ARBA" id="ARBA00022737"/>
    </source>
</evidence>
<dbReference type="InterPro" id="IPR011989">
    <property type="entry name" value="ARM-like"/>
</dbReference>
<gene>
    <name evidence="6" type="primary">FES1</name>
    <name evidence="6" type="ORF">CAAN4_H07250</name>
</gene>
<dbReference type="InterPro" id="IPR050693">
    <property type="entry name" value="Hsp70_NEF-Inhibitors"/>
</dbReference>
<evidence type="ECO:0000313" key="6">
    <source>
        <dbReference type="EMBL" id="CAK7920847.1"/>
    </source>
</evidence>
<accession>A0ABP0EJV5</accession>
<dbReference type="EMBL" id="OZ004260">
    <property type="protein sequence ID" value="CAK7920847.1"/>
    <property type="molecule type" value="Genomic_DNA"/>
</dbReference>
<keyword evidence="7" id="KW-1185">Reference proteome</keyword>
<dbReference type="PANTHER" id="PTHR19316:SF18">
    <property type="entry name" value="HSP70-BINDING PROTEIN 1"/>
    <property type="match status" value="1"/>
</dbReference>
<sequence length="287" mass="31419">MEKLLQWSIAQQTGDKEAIAKAGTPDPKSLDQLFGLGGPDEPALMKQAIIVATNPEATLENQEIALENFEMLIENLDNANNIENIKLWPSIISQLEPHVPTSLRVYAASIIGIAVQNNPLAQKAFLSHEQGLKSLVLTATPTEPKELYLKALFAISSLIRNDEEACKKFLDIGGWKVVEFDNTVAAKQILRVLSVLSAILSTGLDANKEKEIHSRGIVAELVSVLQSSEPHVGCIDKVLNIVTQLHRLGFKFTASELEQLESSVSGVLHLKDQLSEEDLEAVKTVWA</sequence>
<dbReference type="InterPro" id="IPR013918">
    <property type="entry name" value="Nucleotide_exch_fac_Fes1"/>
</dbReference>
<protein>
    <recommendedName>
        <fullName evidence="3">Hsp70 nucleotide exchange factor FES1</fullName>
    </recommendedName>
    <alternativeName>
        <fullName evidence="2">Hsp70 nucleotide exchange factor fes1</fullName>
    </alternativeName>
</protein>
<dbReference type="InterPro" id="IPR016024">
    <property type="entry name" value="ARM-type_fold"/>
</dbReference>
<feature type="domain" description="Nucleotide exchange factor Fes1" evidence="5">
    <location>
        <begin position="1"/>
        <end position="82"/>
    </location>
</feature>